<name>A0A7K7ABV3_9AVES</name>
<dbReference type="GO" id="GO:0045494">
    <property type="term" value="P:photoreceptor cell maintenance"/>
    <property type="evidence" value="ECO:0007669"/>
    <property type="project" value="InterPro"/>
</dbReference>
<dbReference type="InterPro" id="IPR029519">
    <property type="entry name" value="RdCVF2"/>
</dbReference>
<proteinExistence type="predicted"/>
<organism evidence="2 3">
    <name type="scientific">Nothoprocta pentlandii</name>
    <dbReference type="NCBI Taxonomy" id="2585814"/>
    <lineage>
        <taxon>Eukaryota</taxon>
        <taxon>Metazoa</taxon>
        <taxon>Chordata</taxon>
        <taxon>Craniata</taxon>
        <taxon>Vertebrata</taxon>
        <taxon>Euteleostomi</taxon>
        <taxon>Archelosauria</taxon>
        <taxon>Archosauria</taxon>
        <taxon>Dinosauria</taxon>
        <taxon>Saurischia</taxon>
        <taxon>Theropoda</taxon>
        <taxon>Coelurosauria</taxon>
        <taxon>Aves</taxon>
        <taxon>Palaeognathae</taxon>
        <taxon>Tinamiformes</taxon>
        <taxon>Tinamidae</taxon>
        <taxon>Nothoprocta</taxon>
    </lineage>
</organism>
<evidence type="ECO:0000313" key="3">
    <source>
        <dbReference type="Proteomes" id="UP000538817"/>
    </source>
</evidence>
<gene>
    <name evidence="2" type="primary">Nxnl2_1</name>
    <name evidence="2" type="ORF">NOTPEN_R13897</name>
</gene>
<sequence>MVEVISRNLMDKGRCSMELEEALQNKVVDLYFSAIWSAPCHSFTSVLCGFYMELLEEIEPVPFEVVFILSDHSAEEVAVYMPIMHGNWLALPYHDPYKHVLKKKCNITAIPKLVIEKQKETVITDKERNWIRDKGLPCFQNWFEGANIFQNFSS</sequence>
<dbReference type="InterPro" id="IPR036249">
    <property type="entry name" value="Thioredoxin-like_sf"/>
</dbReference>
<dbReference type="Pfam" id="PF13905">
    <property type="entry name" value="Thioredoxin_8"/>
    <property type="match status" value="1"/>
</dbReference>
<accession>A0A7K7ABV3</accession>
<dbReference type="GO" id="GO:0007608">
    <property type="term" value="P:sensory perception of smell"/>
    <property type="evidence" value="ECO:0007669"/>
    <property type="project" value="TreeGrafter"/>
</dbReference>
<feature type="non-terminal residue" evidence="2">
    <location>
        <position position="154"/>
    </location>
</feature>
<protein>
    <submittedName>
        <fullName evidence="2">NXNL2 protein</fullName>
    </submittedName>
</protein>
<feature type="domain" description="Thioredoxin-like fold" evidence="1">
    <location>
        <begin position="25"/>
        <end position="115"/>
    </location>
</feature>
<dbReference type="EMBL" id="VZSG01001551">
    <property type="protein sequence ID" value="NWX93685.1"/>
    <property type="molecule type" value="Genomic_DNA"/>
</dbReference>
<comment type="caution">
    <text evidence="2">The sequence shown here is derived from an EMBL/GenBank/DDBJ whole genome shotgun (WGS) entry which is preliminary data.</text>
</comment>
<dbReference type="SUPFAM" id="SSF52833">
    <property type="entry name" value="Thioredoxin-like"/>
    <property type="match status" value="1"/>
</dbReference>
<dbReference type="Proteomes" id="UP000538817">
    <property type="component" value="Unassembled WGS sequence"/>
</dbReference>
<feature type="non-terminal residue" evidence="2">
    <location>
        <position position="1"/>
    </location>
</feature>
<evidence type="ECO:0000313" key="2">
    <source>
        <dbReference type="EMBL" id="NWX93685.1"/>
    </source>
</evidence>
<dbReference type="PANTHER" id="PTHR46762">
    <property type="entry name" value="NUCLEOREDOXIN-LIKE PROTEIN 2"/>
    <property type="match status" value="1"/>
</dbReference>
<reference evidence="2 3" key="1">
    <citation type="submission" date="2019-09" db="EMBL/GenBank/DDBJ databases">
        <title>Bird 10,000 Genomes (B10K) Project - Family phase.</title>
        <authorList>
            <person name="Zhang G."/>
        </authorList>
    </citation>
    <scope>NUCLEOTIDE SEQUENCE [LARGE SCALE GENOMIC DNA]</scope>
    <source>
        <strain evidence="2">B10K-MSB-04</strain>
    </source>
</reference>
<dbReference type="GO" id="GO:0007601">
    <property type="term" value="P:visual perception"/>
    <property type="evidence" value="ECO:0007669"/>
    <property type="project" value="TreeGrafter"/>
</dbReference>
<keyword evidence="3" id="KW-1185">Reference proteome</keyword>
<dbReference type="Gene3D" id="3.40.30.10">
    <property type="entry name" value="Glutaredoxin"/>
    <property type="match status" value="1"/>
</dbReference>
<dbReference type="AlphaFoldDB" id="A0A7K7ABV3"/>
<evidence type="ECO:0000259" key="1">
    <source>
        <dbReference type="Pfam" id="PF13905"/>
    </source>
</evidence>
<dbReference type="PANTHER" id="PTHR46762:SF1">
    <property type="entry name" value="NUCLEOREDOXIN-LIKE PROTEIN 2"/>
    <property type="match status" value="1"/>
</dbReference>
<dbReference type="InterPro" id="IPR012336">
    <property type="entry name" value="Thioredoxin-like_fold"/>
</dbReference>